<evidence type="ECO:0000256" key="1">
    <source>
        <dbReference type="SAM" id="Phobius"/>
    </source>
</evidence>
<reference evidence="3 4" key="1">
    <citation type="journal article" date="2018" name="Biotechnol. Biofuels">
        <title>Integrative visual omics of the white-rot fungus Polyporus brumalis exposes the biotechnological potential of its oxidative enzymes for delignifying raw plant biomass.</title>
        <authorList>
            <person name="Miyauchi S."/>
            <person name="Rancon A."/>
            <person name="Drula E."/>
            <person name="Hage H."/>
            <person name="Chaduli D."/>
            <person name="Favel A."/>
            <person name="Grisel S."/>
            <person name="Henrissat B."/>
            <person name="Herpoel-Gimbert I."/>
            <person name="Ruiz-Duenas F.J."/>
            <person name="Chevret D."/>
            <person name="Hainaut M."/>
            <person name="Lin J."/>
            <person name="Wang M."/>
            <person name="Pangilinan J."/>
            <person name="Lipzen A."/>
            <person name="Lesage-Meessen L."/>
            <person name="Navarro D."/>
            <person name="Riley R."/>
            <person name="Grigoriev I.V."/>
            <person name="Zhou S."/>
            <person name="Raouche S."/>
            <person name="Rosso M.N."/>
        </authorList>
    </citation>
    <scope>NUCLEOTIDE SEQUENCE [LARGE SCALE GENOMIC DNA]</scope>
    <source>
        <strain evidence="3 4">BRFM 1820</strain>
    </source>
</reference>
<name>A0A371D1K6_9APHY</name>
<keyword evidence="1" id="KW-0472">Membrane</keyword>
<keyword evidence="4" id="KW-1185">Reference proteome</keyword>
<dbReference type="InterPro" id="IPR035992">
    <property type="entry name" value="Ricin_B-like_lectins"/>
</dbReference>
<dbReference type="Gene3D" id="2.80.10.50">
    <property type="match status" value="1"/>
</dbReference>
<organism evidence="3 4">
    <name type="scientific">Lentinus brumalis</name>
    <dbReference type="NCBI Taxonomy" id="2498619"/>
    <lineage>
        <taxon>Eukaryota</taxon>
        <taxon>Fungi</taxon>
        <taxon>Dikarya</taxon>
        <taxon>Basidiomycota</taxon>
        <taxon>Agaricomycotina</taxon>
        <taxon>Agaricomycetes</taxon>
        <taxon>Polyporales</taxon>
        <taxon>Polyporaceae</taxon>
        <taxon>Lentinus</taxon>
    </lineage>
</organism>
<evidence type="ECO:0000313" key="3">
    <source>
        <dbReference type="EMBL" id="RDX46421.1"/>
    </source>
</evidence>
<dbReference type="Pfam" id="PF00652">
    <property type="entry name" value="Ricin_B_lectin"/>
    <property type="match status" value="1"/>
</dbReference>
<evidence type="ECO:0000313" key="4">
    <source>
        <dbReference type="Proteomes" id="UP000256964"/>
    </source>
</evidence>
<dbReference type="PROSITE" id="PS50231">
    <property type="entry name" value="RICIN_B_LECTIN"/>
    <property type="match status" value="1"/>
</dbReference>
<sequence>MICLYRQSARVTSPGSAGPWPEPLRLLLAAFRQVQLQIQVAFAFSAPNVILPGFKGYDDSGCAAYHLRPDYHHYQCQLTLQPSFITHDNMKTFFAVLATAISAASYVAAIIPDNQPLHINSHLDSGLALALANNVPHAFVLVDSPGDSSPSDLTLFNTTAGDKVGKIEHNGLCITANGIGPGFSNDLLYVDTCSEDPAQLWEISSARKTISNADNNCITVGQDALRTSAILARCTLAQAELQEWTTFVA</sequence>
<feature type="transmembrane region" description="Helical" evidence="1">
    <location>
        <begin position="93"/>
        <end position="111"/>
    </location>
</feature>
<dbReference type="InterPro" id="IPR000772">
    <property type="entry name" value="Ricin_B_lectin"/>
</dbReference>
<keyword evidence="1" id="KW-1133">Transmembrane helix</keyword>
<protein>
    <recommendedName>
        <fullName evidence="2">Ricin B lectin domain-containing protein</fullName>
    </recommendedName>
</protein>
<accession>A0A371D1K6</accession>
<dbReference type="EMBL" id="KZ857427">
    <property type="protein sequence ID" value="RDX46421.1"/>
    <property type="molecule type" value="Genomic_DNA"/>
</dbReference>
<dbReference type="SUPFAM" id="SSF50370">
    <property type="entry name" value="Ricin B-like lectins"/>
    <property type="match status" value="1"/>
</dbReference>
<keyword evidence="1" id="KW-0812">Transmembrane</keyword>
<dbReference type="Proteomes" id="UP000256964">
    <property type="component" value="Unassembled WGS sequence"/>
</dbReference>
<dbReference type="AlphaFoldDB" id="A0A371D1K6"/>
<gene>
    <name evidence="3" type="ORF">OH76DRAFT_1485499</name>
</gene>
<feature type="domain" description="Ricin B lectin" evidence="2">
    <location>
        <begin position="168"/>
        <end position="245"/>
    </location>
</feature>
<evidence type="ECO:0000259" key="2">
    <source>
        <dbReference type="Pfam" id="PF00652"/>
    </source>
</evidence>
<proteinExistence type="predicted"/>
<dbReference type="OrthoDB" id="2751468at2759"/>